<organism evidence="3">
    <name type="scientific">uncultured Caudovirales phage</name>
    <dbReference type="NCBI Taxonomy" id="2100421"/>
    <lineage>
        <taxon>Viruses</taxon>
        <taxon>Duplodnaviria</taxon>
        <taxon>Heunggongvirae</taxon>
        <taxon>Uroviricota</taxon>
        <taxon>Caudoviricetes</taxon>
        <taxon>Peduoviridae</taxon>
        <taxon>Maltschvirus</taxon>
        <taxon>Maltschvirus maltsch</taxon>
    </lineage>
</organism>
<dbReference type="EMBL" id="LR796986">
    <property type="protein sequence ID" value="CAB4180435.1"/>
    <property type="molecule type" value="Genomic_DNA"/>
</dbReference>
<dbReference type="SUPFAM" id="SSF53300">
    <property type="entry name" value="vWA-like"/>
    <property type="match status" value="1"/>
</dbReference>
<accession>A0A6J5QHI7</accession>
<protein>
    <submittedName>
        <fullName evidence="3">CobT, cobaltochelatase, CobT subunit</fullName>
    </submittedName>
</protein>
<dbReference type="PANTHER" id="PTHR41248:SF1">
    <property type="entry name" value="NORD PROTEIN"/>
    <property type="match status" value="1"/>
</dbReference>
<feature type="domain" description="VWFA" evidence="2">
    <location>
        <begin position="386"/>
        <end position="542"/>
    </location>
</feature>
<dbReference type="Pfam" id="PF13519">
    <property type="entry name" value="VWA_2"/>
    <property type="match status" value="1"/>
</dbReference>
<feature type="region of interest" description="Disordered" evidence="1">
    <location>
        <begin position="202"/>
        <end position="311"/>
    </location>
</feature>
<dbReference type="InterPro" id="IPR002035">
    <property type="entry name" value="VWF_A"/>
</dbReference>
<dbReference type="Gene3D" id="3.40.50.410">
    <property type="entry name" value="von Willebrand factor, type A domain"/>
    <property type="match status" value="1"/>
</dbReference>
<dbReference type="InterPro" id="IPR036465">
    <property type="entry name" value="vWFA_dom_sf"/>
</dbReference>
<evidence type="ECO:0000259" key="2">
    <source>
        <dbReference type="PROSITE" id="PS50234"/>
    </source>
</evidence>
<sequence>MKRLNGIQFRSGVDKAAHKIAADLGMKIKITWESGITTAAINIHGDVMLANVADDAVVTEALVWKYAGFVLHELLHRKWTDFPVIRSAGGDFLRQLHNGVEDAWIENRAVREGLTGNVEQLLSVLVDGMVNQALDNVADWSDTRQYPFSFAVNLRLHGKTVPIAKGHESILTEAQRRLAACTSTIDTLALAKWILSQLQAADQGDKGDDQNGDKGDDQGGDQAGDQDGGADGQDGADSADGGNGSETDSEGPSGDDKGQGKGKGAGQPKKPSTAGPAKPVAGPRSPARPTEPSLESDGDAHDGTYSNESGVAKADRHIRDATTWDISITANARLRYEVKRLFENTANDEWQVNRRAGSLNVRALPKVSTSDRLFKRRLDSEGVDSAVVVVLDVSGSMFDTQYVVDAKGLAMQDANGDYVKTCYMDSAVKATAALLDTLTRAGVKVSLHTFGSRTSVFKGFDEPLARGLSKLAHVWSGGDTNDYQAIRYAHEVLAYRPEARKAVFVITDGEGNAQAAAAQVKSGEALGISTVGIGINHDVDHIYPKSIRINSADDIGNASFKQIKLAA</sequence>
<feature type="compositionally biased region" description="Basic and acidic residues" evidence="1">
    <location>
        <begin position="203"/>
        <end position="217"/>
    </location>
</feature>
<proteinExistence type="predicted"/>
<reference evidence="3" key="1">
    <citation type="submission" date="2020-05" db="EMBL/GenBank/DDBJ databases">
        <authorList>
            <person name="Chiriac C."/>
            <person name="Salcher M."/>
            <person name="Ghai R."/>
            <person name="Kavagutti S V."/>
        </authorList>
    </citation>
    <scope>NUCLEOTIDE SEQUENCE</scope>
</reference>
<dbReference type="PROSITE" id="PS50234">
    <property type="entry name" value="VWFA"/>
    <property type="match status" value="1"/>
</dbReference>
<evidence type="ECO:0000256" key="1">
    <source>
        <dbReference type="SAM" id="MobiDB-lite"/>
    </source>
</evidence>
<evidence type="ECO:0000313" key="3">
    <source>
        <dbReference type="EMBL" id="CAB4180435.1"/>
    </source>
</evidence>
<gene>
    <name evidence="3" type="ORF">UFOVP1049_31</name>
</gene>
<dbReference type="SMART" id="SM00327">
    <property type="entry name" value="VWA"/>
    <property type="match status" value="1"/>
</dbReference>
<dbReference type="InterPro" id="IPR051928">
    <property type="entry name" value="NorD/CobT"/>
</dbReference>
<name>A0A6J5QHI7_9CAUD</name>
<dbReference type="PANTHER" id="PTHR41248">
    <property type="entry name" value="NORD PROTEIN"/>
    <property type="match status" value="1"/>
</dbReference>